<sequence>MLVLPPELIDKIVERVGKKDILTLALVNHALHLHCSRRIYRFVVITSPASLMQFCRAVVSRKTHAPHVRNLSIRFKISGRVSLLRAFGNQVRAATRLLQNLVALDLRVAVGSSEILNLVELLSSAQFPALEDCRIHASVSQWPALVAFLNRHETLKGLITNVFHASDALQPKTLDPGTISLPNLLRVTAPITFACGITAGPHLTKICLIWPDVNDDTQANSHLAMLSKALPSISSLEFIVASWTITCIVQPAAEYFSRVSNIAFAVSADNDHVGQWEDFATAFENVVPSFTRLESLALYVPCAKDRLAFTMEVLEEEAALVRRWADLSPNGTLRSILLRSGRPWVLGADTPGEWAPSALRDLVTELKVDMSETTLSQSSMVMVKWVLRQALAARAAKREYSWYVRLLEVIFDSSWVDAVAPFMSAGDIPDFKLIPSTNRGAGAMYKFQIVFV</sequence>
<evidence type="ECO:0000313" key="3">
    <source>
        <dbReference type="Proteomes" id="UP000815677"/>
    </source>
</evidence>
<dbReference type="InterPro" id="IPR001810">
    <property type="entry name" value="F-box_dom"/>
</dbReference>
<gene>
    <name evidence="2" type="ORF">MCHLO_15144</name>
</gene>
<proteinExistence type="predicted"/>
<feature type="domain" description="F-box" evidence="1">
    <location>
        <begin position="1"/>
        <end position="43"/>
    </location>
</feature>
<keyword evidence="3" id="KW-1185">Reference proteome</keyword>
<accession>A0ABQ0M5Y7</accession>
<name>A0ABQ0M5Y7_MYCCL</name>
<organism evidence="2 3">
    <name type="scientific">Mycena chlorophos</name>
    <name type="common">Agaric fungus</name>
    <name type="synonym">Agaricus chlorophos</name>
    <dbReference type="NCBI Taxonomy" id="658473"/>
    <lineage>
        <taxon>Eukaryota</taxon>
        <taxon>Fungi</taxon>
        <taxon>Dikarya</taxon>
        <taxon>Basidiomycota</taxon>
        <taxon>Agaricomycotina</taxon>
        <taxon>Agaricomycetes</taxon>
        <taxon>Agaricomycetidae</taxon>
        <taxon>Agaricales</taxon>
        <taxon>Marasmiineae</taxon>
        <taxon>Mycenaceae</taxon>
        <taxon>Mycena</taxon>
    </lineage>
</organism>
<dbReference type="PROSITE" id="PS50181">
    <property type="entry name" value="FBOX"/>
    <property type="match status" value="1"/>
</dbReference>
<dbReference type="Proteomes" id="UP000815677">
    <property type="component" value="Unassembled WGS sequence"/>
</dbReference>
<dbReference type="EMBL" id="DF849761">
    <property type="protein sequence ID" value="GAT58756.1"/>
    <property type="molecule type" value="Genomic_DNA"/>
</dbReference>
<protein>
    <recommendedName>
        <fullName evidence="1">F-box domain-containing protein</fullName>
    </recommendedName>
</protein>
<evidence type="ECO:0000313" key="2">
    <source>
        <dbReference type="EMBL" id="GAT58756.1"/>
    </source>
</evidence>
<reference evidence="2" key="1">
    <citation type="submission" date="2014-09" db="EMBL/GenBank/DDBJ databases">
        <title>Genome sequence of the luminous mushroom Mycena chlorophos for searching fungal bioluminescence genes.</title>
        <authorList>
            <person name="Tanaka Y."/>
            <person name="Kasuga D."/>
            <person name="Oba Y."/>
            <person name="Hase S."/>
            <person name="Sato K."/>
            <person name="Oba Y."/>
            <person name="Sakakibara Y."/>
        </authorList>
    </citation>
    <scope>NUCLEOTIDE SEQUENCE</scope>
</reference>
<evidence type="ECO:0000259" key="1">
    <source>
        <dbReference type="PROSITE" id="PS50181"/>
    </source>
</evidence>